<organism evidence="3 4">
    <name type="scientific">Herbaspirillum frisingense</name>
    <dbReference type="NCBI Taxonomy" id="92645"/>
    <lineage>
        <taxon>Bacteria</taxon>
        <taxon>Pseudomonadati</taxon>
        <taxon>Pseudomonadota</taxon>
        <taxon>Betaproteobacteria</taxon>
        <taxon>Burkholderiales</taxon>
        <taxon>Oxalobacteraceae</taxon>
        <taxon>Herbaspirillum</taxon>
    </lineage>
</organism>
<name>A0ABU1PHX9_9BURK</name>
<dbReference type="InterPro" id="IPR011741">
    <property type="entry name" value="Phg_2220_C"/>
</dbReference>
<gene>
    <name evidence="3" type="ORF">J2W50_003766</name>
</gene>
<accession>A0ABU1PHX9</accession>
<protein>
    <submittedName>
        <fullName evidence="3">Phage protein (TIGR02220 family)</fullName>
    </submittedName>
</protein>
<evidence type="ECO:0000259" key="2">
    <source>
        <dbReference type="Pfam" id="PF09524"/>
    </source>
</evidence>
<evidence type="ECO:0000313" key="4">
    <source>
        <dbReference type="Proteomes" id="UP001260715"/>
    </source>
</evidence>
<feature type="region of interest" description="Disordered" evidence="1">
    <location>
        <begin position="130"/>
        <end position="191"/>
    </location>
</feature>
<feature type="domain" description="Phage conserved hypothetical protein C-terminal" evidence="2">
    <location>
        <begin position="195"/>
        <end position="265"/>
    </location>
</feature>
<proteinExistence type="predicted"/>
<feature type="region of interest" description="Disordered" evidence="1">
    <location>
        <begin position="271"/>
        <end position="294"/>
    </location>
</feature>
<dbReference type="Proteomes" id="UP001260715">
    <property type="component" value="Unassembled WGS sequence"/>
</dbReference>
<reference evidence="3 4" key="1">
    <citation type="submission" date="2023-07" db="EMBL/GenBank/DDBJ databases">
        <title>Sorghum-associated microbial communities from plants grown in Nebraska, USA.</title>
        <authorList>
            <person name="Schachtman D."/>
        </authorList>
    </citation>
    <scope>NUCLEOTIDE SEQUENCE [LARGE SCALE GENOMIC DNA]</scope>
    <source>
        <strain evidence="3 4">596</strain>
    </source>
</reference>
<dbReference type="RefSeq" id="WP_310011404.1">
    <property type="nucleotide sequence ID" value="NZ_JAVDSJ010000005.1"/>
</dbReference>
<comment type="caution">
    <text evidence="3">The sequence shown here is derived from an EMBL/GenBank/DDBJ whole genome shotgun (WGS) entry which is preliminary data.</text>
</comment>
<dbReference type="EMBL" id="JAVDSJ010000005">
    <property type="protein sequence ID" value="MDR6585548.1"/>
    <property type="molecule type" value="Genomic_DNA"/>
</dbReference>
<keyword evidence="4" id="KW-1185">Reference proteome</keyword>
<evidence type="ECO:0000256" key="1">
    <source>
        <dbReference type="SAM" id="MobiDB-lite"/>
    </source>
</evidence>
<sequence>MTRPSFQFYPADWRNNAKLRRCSWGARGVWADVMCLLHDSDEYGILRWPLKEIAQAIGCPIALLKELVDKSVLKGTDKGEYAALEYTPRSGRQAGPTVTLIPITQGPIWFSSRMVRDEYIRQKKANRELYKDSPNYSPMPPIGDEEDYSPMPPMGELSGAAPMPPKSDLPSSSSSSSIKTKERKALSGKPDAEAVLAHLNSKTGRSYEPVKANLSLIASRLQEASVETCKAVIDARVAKWGNDDKMRDYLRPKTLFNATNFANYVGELGHASSASDAQQGPDVGRRDRRFAGAK</sequence>
<dbReference type="Pfam" id="PF09524">
    <property type="entry name" value="Phg_2220_C"/>
    <property type="match status" value="1"/>
</dbReference>
<evidence type="ECO:0000313" key="3">
    <source>
        <dbReference type="EMBL" id="MDR6585548.1"/>
    </source>
</evidence>